<feature type="binding site" evidence="8">
    <location>
        <position position="1194"/>
    </location>
    <ligand>
        <name>substrate</name>
    </ligand>
</feature>
<feature type="domain" description="Orotidine 5'-phosphate decarboxylase" evidence="11">
    <location>
        <begin position="1166"/>
        <end position="1441"/>
    </location>
</feature>
<keyword evidence="13" id="KW-1185">Reference proteome</keyword>
<dbReference type="SUPFAM" id="SSF51366">
    <property type="entry name" value="Ribulose-phoshate binding barrel"/>
    <property type="match status" value="1"/>
</dbReference>
<feature type="binding site" evidence="8">
    <location>
        <position position="1294"/>
    </location>
    <ligand>
        <name>substrate</name>
    </ligand>
</feature>
<comment type="similarity">
    <text evidence="9">Belongs to the OMP decarboxylase family.</text>
</comment>
<feature type="active site" description="For OMPdecase activity" evidence="7">
    <location>
        <position position="1229"/>
    </location>
</feature>
<accession>A0A075A963</accession>
<dbReference type="NCBIfam" id="TIGR01740">
    <property type="entry name" value="pyrF"/>
    <property type="match status" value="1"/>
</dbReference>
<dbReference type="GO" id="GO:0004590">
    <property type="term" value="F:orotidine-5'-phosphate decarboxylase activity"/>
    <property type="evidence" value="ECO:0007669"/>
    <property type="project" value="UniProtKB-EC"/>
</dbReference>
<dbReference type="InterPro" id="IPR011060">
    <property type="entry name" value="RibuloseP-bd_barrel"/>
</dbReference>
<dbReference type="EC" id="4.1.1.23" evidence="9"/>
<comment type="pathway">
    <text evidence="1 9">Pyrimidine metabolism; UMP biosynthesis via de novo pathway; UMP from orotate: step 2/2.</text>
</comment>
<dbReference type="Gene3D" id="3.40.50.2020">
    <property type="match status" value="1"/>
</dbReference>
<keyword evidence="6 9" id="KW-0456">Lyase</keyword>
<dbReference type="OrthoDB" id="6255275at2759"/>
<dbReference type="InterPro" id="IPR014732">
    <property type="entry name" value="OMPdecase"/>
</dbReference>
<dbReference type="PANTHER" id="PTHR19278:SF9">
    <property type="entry name" value="URIDINE 5'-MONOPHOSPHATE SYNTHASE"/>
    <property type="match status" value="1"/>
</dbReference>
<comment type="catalytic activity">
    <reaction evidence="9">
        <text>orotidine 5'-phosphate + H(+) = UMP + CO2</text>
        <dbReference type="Rhea" id="RHEA:11596"/>
        <dbReference type="ChEBI" id="CHEBI:15378"/>
        <dbReference type="ChEBI" id="CHEBI:16526"/>
        <dbReference type="ChEBI" id="CHEBI:57538"/>
        <dbReference type="ChEBI" id="CHEBI:57865"/>
        <dbReference type="EC" id="4.1.1.23"/>
    </reaction>
</comment>
<dbReference type="InterPro" id="IPR018089">
    <property type="entry name" value="OMPdecase_AS"/>
</dbReference>
<dbReference type="STRING" id="6198.A0A075A963"/>
<evidence type="ECO:0000256" key="7">
    <source>
        <dbReference type="PIRSR" id="PIRSR614732-1"/>
    </source>
</evidence>
<evidence type="ECO:0000256" key="2">
    <source>
        <dbReference type="ARBA" id="ARBA00006221"/>
    </source>
</evidence>
<evidence type="ECO:0000256" key="1">
    <source>
        <dbReference type="ARBA" id="ARBA00004861"/>
    </source>
</evidence>
<dbReference type="GO" id="GO:0006207">
    <property type="term" value="P:'de novo' pyrimidine nucleobase biosynthetic process"/>
    <property type="evidence" value="ECO:0007669"/>
    <property type="project" value="InterPro"/>
</dbReference>
<dbReference type="EMBL" id="KL596824">
    <property type="protein sequence ID" value="KER24059.1"/>
    <property type="molecule type" value="Genomic_DNA"/>
</dbReference>
<dbReference type="SUPFAM" id="SSF53271">
    <property type="entry name" value="PRTase-like"/>
    <property type="match status" value="1"/>
</dbReference>
<dbReference type="GO" id="GO:0044205">
    <property type="term" value="P:'de novo' UMP biosynthetic process"/>
    <property type="evidence" value="ECO:0007669"/>
    <property type="project" value="UniProtKB-UniPathway"/>
</dbReference>
<dbReference type="PROSITE" id="PS00156">
    <property type="entry name" value="OMPDECASE"/>
    <property type="match status" value="1"/>
</dbReference>
<dbReference type="InterPro" id="IPR029057">
    <property type="entry name" value="PRTase-like"/>
</dbReference>
<proteinExistence type="inferred from homology"/>
<comment type="similarity">
    <text evidence="2">In the N-terminal section; belongs to the purine/pyrimidine phosphoribosyltransferase family.</text>
</comment>
<feature type="compositionally biased region" description="Low complexity" evidence="10">
    <location>
        <begin position="208"/>
        <end position="223"/>
    </location>
</feature>
<evidence type="ECO:0000256" key="6">
    <source>
        <dbReference type="ARBA" id="ARBA00023239"/>
    </source>
</evidence>
<dbReference type="GeneID" id="20322370"/>
<keyword evidence="5 9" id="KW-0665">Pyrimidine biosynthesis</keyword>
<comment type="similarity">
    <text evidence="3">In the C-terminal section; belongs to the OMP decarboxylase family.</text>
</comment>
<dbReference type="UniPathway" id="UPA00070">
    <property type="reaction ID" value="UER00120"/>
</dbReference>
<dbReference type="Pfam" id="PF00215">
    <property type="entry name" value="OMPdecase"/>
    <property type="match status" value="1"/>
</dbReference>
<dbReference type="KEGG" id="ovi:T265_08191"/>
<sequence length="1474" mass="162136">MDDDDLTQDILDQFDLICTQHLVEVGIHTTVNSPKVCNFRNIDGRHIDSKLVRTKSLDGRAVPSVVERSRQGADDSNQQAITKSNEEFDRLKKEVITLREELYMKLGELATIKESAKRANATKSDAIIRLESSLKSEREEFQHRLSELTAQLAFREADYRLVTSELARVKEQVAMAKTSTFQGENPPEFSPASQIIASVAMSPYTDRQQPSLLQSPSQSHLPAPVTPVPSRRRTRHVDGMWRVPIASKAEAPLSPPAIPSKLRNGFHAISDVVPSAVEPPEPLEYGILETPRKRPRHCGPDLLTAETACSPRRQLVDVAIGTDIPSLDNPFAGKLRYRIPRITPKPGLSYIALQHLSTGIPTPNKLASDLLRLVALEEADCRDQSVFRTRDLLASSSNTGPFGHGRWNNSMSGLNLDEVTVYSHSRSRCSTTEAAVSSLSGSSLLSTDHYLQGIRILVDCEAESITPSSSESTLRHRLLKAAAFIKSLTDALPHLIVRIEELLKLVLIFPHPQQSDAHRVPSAPSLTNVGKVERPSNVFGAPISEQEDGTEGISYLGEDPFAGAPASQIVAPLPQLPFRRTAHSVELQGRPNQHQSDIASPAPATIRQTHSSTDIKLVPPSKLGDWPSFPHQAVLQHGLSALRQVQCILKTLHQWHATLRNSPGDADHSFDFFQIHSLIGRLMSQFISQLADIRVSQLVKTSPKQSSLGSSTHRPSVLFPLTTAQTQVCGDSGRSGLGPPSQLIGPCRLPSPFSNIFSHLALNIADSLASLVINMPDVQAKKNVDIIPDNSQNLDWSLSFVDCVLLAAGGRDECVVDEQSELDTLSSTTSLTSLILFIRLARSMVSAGLWNLGHQTGVWWQNVAHSRPSSEKKLELSGGCNEAIFQLFGATIGCCLRSLVGWVRNTVDRLESVITNLNGPSDDLLSTDSKPDDSRQHRLVDYDLKLMQLLGEFSGFIVALVEQPDIEWPESCPCKHEQRLARTLASRLSEKEIEQQTLICGVPYSALPIATCISVITSLPMVICRKEAKTYGTKKMVEGVWKVGQHCVIVEDVVTSGASVAAVAELLRSEGICVSRALLLVDREQGGVGILQSKYGISVDSLFRLSELTEILHAEGRITEQDKLRVTEFIRSTPAPADHAPHLSDVTYLAAKQPSLEQLVAQKSSRLCVAIDTVDPEQLLKLADQVGPKVCAIKLHLDMLHFDNNVERIITGLRRLAVQHGFLIVEDRKLADIGQTVMHQLKGGVYKISTWCDLVTVHCLAGPGVFQTLRQINEEIAEHGHNREFRALLVAQMSSQGNLLDASYSRNCLAMCQEYTDILAGFVCQHPLPGSEALFAANRSLFYWVPGNGCDTIDSELERELAQSIDKSGAFSVSEHLDFKAFRWPKWLEREFTDRKVHVSNPTSASQLSLSTPGQPGSIPALVLPSGDMAARHWKGATAECFPFFPSFRFSEVTIQNGKTEFFESTPNLTAIYR</sequence>
<dbReference type="InterPro" id="IPR000836">
    <property type="entry name" value="PRTase_dom"/>
</dbReference>
<feature type="active site" description="For OMPdecase activity" evidence="7">
    <location>
        <position position="1232"/>
    </location>
</feature>
<name>A0A075A963_OPIVI</name>
<dbReference type="InterPro" id="IPR001754">
    <property type="entry name" value="OMPdeCOase_dom"/>
</dbReference>
<evidence type="ECO:0000313" key="13">
    <source>
        <dbReference type="Proteomes" id="UP000054324"/>
    </source>
</evidence>
<evidence type="ECO:0000256" key="8">
    <source>
        <dbReference type="PIRSR" id="PIRSR614732-2"/>
    </source>
</evidence>
<protein>
    <recommendedName>
        <fullName evidence="9">Orotidine 5'-phosphate decarboxylase</fullName>
        <ecNumber evidence="9">4.1.1.23</ecNumber>
    </recommendedName>
</protein>
<feature type="binding site" evidence="8">
    <location>
        <position position="1172"/>
    </location>
    <ligand>
        <name>substrate</name>
    </ligand>
</feature>
<reference evidence="12 13" key="1">
    <citation type="submission" date="2013-11" db="EMBL/GenBank/DDBJ databases">
        <title>Opisthorchis viverrini - life in the bile duct.</title>
        <authorList>
            <person name="Young N.D."/>
            <person name="Nagarajan N."/>
            <person name="Lin S.J."/>
            <person name="Korhonen P.K."/>
            <person name="Jex A.R."/>
            <person name="Hall R.S."/>
            <person name="Safavi-Hemami H."/>
            <person name="Kaewkong W."/>
            <person name="Bertrand D."/>
            <person name="Gao S."/>
            <person name="Seet Q."/>
            <person name="Wongkham S."/>
            <person name="Teh B.T."/>
            <person name="Wongkham C."/>
            <person name="Intapan P.M."/>
            <person name="Maleewong W."/>
            <person name="Yang X."/>
            <person name="Hu M."/>
            <person name="Wang Z."/>
            <person name="Hofmann A."/>
            <person name="Sternberg P.W."/>
            <person name="Tan P."/>
            <person name="Wang J."/>
            <person name="Gasser R.B."/>
        </authorList>
    </citation>
    <scope>NUCLEOTIDE SEQUENCE [LARGE SCALE GENOMIC DNA]</scope>
</reference>
<evidence type="ECO:0000313" key="12">
    <source>
        <dbReference type="EMBL" id="KER24059.1"/>
    </source>
</evidence>
<dbReference type="GO" id="GO:0004588">
    <property type="term" value="F:orotate phosphoribosyltransferase activity"/>
    <property type="evidence" value="ECO:0007669"/>
    <property type="project" value="TreeGrafter"/>
</dbReference>
<dbReference type="SMART" id="SM00934">
    <property type="entry name" value="OMPdecase"/>
    <property type="match status" value="1"/>
</dbReference>
<organism evidence="12 13">
    <name type="scientific">Opisthorchis viverrini</name>
    <name type="common">Southeast Asian liver fluke</name>
    <dbReference type="NCBI Taxonomy" id="6198"/>
    <lineage>
        <taxon>Eukaryota</taxon>
        <taxon>Metazoa</taxon>
        <taxon>Spiralia</taxon>
        <taxon>Lophotrochozoa</taxon>
        <taxon>Platyhelminthes</taxon>
        <taxon>Trematoda</taxon>
        <taxon>Digenea</taxon>
        <taxon>Opisthorchiida</taxon>
        <taxon>Opisthorchiata</taxon>
        <taxon>Opisthorchiidae</taxon>
        <taxon>Opisthorchis</taxon>
    </lineage>
</organism>
<dbReference type="Gene3D" id="3.20.20.70">
    <property type="entry name" value="Aldolase class I"/>
    <property type="match status" value="1"/>
</dbReference>
<dbReference type="CTD" id="20322370"/>
<evidence type="ECO:0000259" key="11">
    <source>
        <dbReference type="SMART" id="SM00934"/>
    </source>
</evidence>
<keyword evidence="4 9" id="KW-0210">Decarboxylase</keyword>
<dbReference type="Pfam" id="PF00156">
    <property type="entry name" value="Pribosyltran"/>
    <property type="match status" value="1"/>
</dbReference>
<evidence type="ECO:0000256" key="9">
    <source>
        <dbReference type="RuleBase" id="RU000512"/>
    </source>
</evidence>
<evidence type="ECO:0000256" key="5">
    <source>
        <dbReference type="ARBA" id="ARBA00022975"/>
    </source>
</evidence>
<evidence type="ECO:0000256" key="4">
    <source>
        <dbReference type="ARBA" id="ARBA00022793"/>
    </source>
</evidence>
<evidence type="ECO:0000256" key="3">
    <source>
        <dbReference type="ARBA" id="ARBA00009769"/>
    </source>
</evidence>
<feature type="active site" description="For OMPdecase activity" evidence="7">
    <location>
        <position position="1227"/>
    </location>
</feature>
<gene>
    <name evidence="12" type="ORF">T265_08191</name>
</gene>
<dbReference type="Proteomes" id="UP000054324">
    <property type="component" value="Unassembled WGS sequence"/>
</dbReference>
<dbReference type="RefSeq" id="XP_009172184.1">
    <property type="nucleotide sequence ID" value="XM_009173920.1"/>
</dbReference>
<evidence type="ECO:0000256" key="10">
    <source>
        <dbReference type="SAM" id="MobiDB-lite"/>
    </source>
</evidence>
<feature type="region of interest" description="Disordered" evidence="10">
    <location>
        <begin position="206"/>
        <end position="234"/>
    </location>
</feature>
<dbReference type="CDD" id="cd06223">
    <property type="entry name" value="PRTases_typeI"/>
    <property type="match status" value="1"/>
</dbReference>
<dbReference type="InterPro" id="IPR013785">
    <property type="entry name" value="Aldolase_TIM"/>
</dbReference>
<dbReference type="PANTHER" id="PTHR19278">
    <property type="entry name" value="OROTATE PHOSPHORIBOSYLTRANSFERASE"/>
    <property type="match status" value="1"/>
</dbReference>